<gene>
    <name evidence="1" type="ORF">S03H2_20922</name>
</gene>
<dbReference type="EMBL" id="BARU01011088">
    <property type="protein sequence ID" value="GAH41026.1"/>
    <property type="molecule type" value="Genomic_DNA"/>
</dbReference>
<reference evidence="1" key="1">
    <citation type="journal article" date="2014" name="Front. Microbiol.">
        <title>High frequency of phylogenetically diverse reductive dehalogenase-homologous genes in deep subseafloor sedimentary metagenomes.</title>
        <authorList>
            <person name="Kawai M."/>
            <person name="Futagami T."/>
            <person name="Toyoda A."/>
            <person name="Takaki Y."/>
            <person name="Nishi S."/>
            <person name="Hori S."/>
            <person name="Arai W."/>
            <person name="Tsubouchi T."/>
            <person name="Morono Y."/>
            <person name="Uchiyama I."/>
            <person name="Ito T."/>
            <person name="Fujiyama A."/>
            <person name="Inagaki F."/>
            <person name="Takami H."/>
        </authorList>
    </citation>
    <scope>NUCLEOTIDE SEQUENCE</scope>
    <source>
        <strain evidence="1">Expedition CK06-06</strain>
    </source>
</reference>
<name>X1F5Y5_9ZZZZ</name>
<accession>X1F5Y5</accession>
<sequence length="69" mass="8125">MGKKNKMDKKEKIKLLKKLEEEIGEEYFELLQIASIINVLCEELGNEKVSKKVEELIEFIKKEAEEKLN</sequence>
<comment type="caution">
    <text evidence="1">The sequence shown here is derived from an EMBL/GenBank/DDBJ whole genome shotgun (WGS) entry which is preliminary data.</text>
</comment>
<evidence type="ECO:0000313" key="1">
    <source>
        <dbReference type="EMBL" id="GAH41026.1"/>
    </source>
</evidence>
<organism evidence="1">
    <name type="scientific">marine sediment metagenome</name>
    <dbReference type="NCBI Taxonomy" id="412755"/>
    <lineage>
        <taxon>unclassified sequences</taxon>
        <taxon>metagenomes</taxon>
        <taxon>ecological metagenomes</taxon>
    </lineage>
</organism>
<dbReference type="AlphaFoldDB" id="X1F5Y5"/>
<proteinExistence type="predicted"/>
<protein>
    <submittedName>
        <fullName evidence="1">Uncharacterized protein</fullName>
    </submittedName>
</protein>